<protein>
    <recommendedName>
        <fullName evidence="3">RRM domain-containing protein</fullName>
    </recommendedName>
</protein>
<dbReference type="PANTHER" id="PTHR48027">
    <property type="entry name" value="HETEROGENEOUS NUCLEAR RIBONUCLEOPROTEIN 87F-RELATED"/>
    <property type="match status" value="1"/>
</dbReference>
<dbReference type="OrthoDB" id="439808at2759"/>
<dbReference type="InterPro" id="IPR035979">
    <property type="entry name" value="RBD_domain_sf"/>
</dbReference>
<evidence type="ECO:0000256" key="1">
    <source>
        <dbReference type="ARBA" id="ARBA00022884"/>
    </source>
</evidence>
<comment type="caution">
    <text evidence="4">The sequence shown here is derived from an EMBL/GenBank/DDBJ whole genome shotgun (WGS) entry which is preliminary data.</text>
</comment>
<name>A0A9W7AHQ3_9STRA</name>
<dbReference type="SUPFAM" id="SSF54928">
    <property type="entry name" value="RNA-binding domain, RBD"/>
    <property type="match status" value="2"/>
</dbReference>
<dbReference type="InterPro" id="IPR000504">
    <property type="entry name" value="RRM_dom"/>
</dbReference>
<accession>A0A9W7AHQ3</accession>
<reference evidence="5" key="1">
    <citation type="journal article" date="2023" name="Commun. Biol.">
        <title>Genome analysis of Parmales, the sister group of diatoms, reveals the evolutionary specialization of diatoms from phago-mixotrophs to photoautotrophs.</title>
        <authorList>
            <person name="Ban H."/>
            <person name="Sato S."/>
            <person name="Yoshikawa S."/>
            <person name="Yamada K."/>
            <person name="Nakamura Y."/>
            <person name="Ichinomiya M."/>
            <person name="Sato N."/>
            <person name="Blanc-Mathieu R."/>
            <person name="Endo H."/>
            <person name="Kuwata A."/>
            <person name="Ogata H."/>
        </authorList>
    </citation>
    <scope>NUCLEOTIDE SEQUENCE [LARGE SCALE GENOMIC DNA]</scope>
    <source>
        <strain evidence="5">NIES 3701</strain>
    </source>
</reference>
<keyword evidence="1 2" id="KW-0694">RNA-binding</keyword>
<evidence type="ECO:0000256" key="2">
    <source>
        <dbReference type="PROSITE-ProRule" id="PRU00176"/>
    </source>
</evidence>
<evidence type="ECO:0000259" key="3">
    <source>
        <dbReference type="PROSITE" id="PS50102"/>
    </source>
</evidence>
<dbReference type="PROSITE" id="PS50102">
    <property type="entry name" value="RRM"/>
    <property type="match status" value="2"/>
</dbReference>
<proteinExistence type="predicted"/>
<dbReference type="Gene3D" id="3.30.70.330">
    <property type="match status" value="2"/>
</dbReference>
<evidence type="ECO:0000313" key="4">
    <source>
        <dbReference type="EMBL" id="GMH73056.1"/>
    </source>
</evidence>
<dbReference type="SMART" id="SM00360">
    <property type="entry name" value="RRM"/>
    <property type="match status" value="2"/>
</dbReference>
<keyword evidence="5" id="KW-1185">Reference proteome</keyword>
<dbReference type="Pfam" id="PF00076">
    <property type="entry name" value="RRM_1"/>
    <property type="match status" value="2"/>
</dbReference>
<dbReference type="EMBL" id="BRXY01000163">
    <property type="protein sequence ID" value="GMH73056.1"/>
    <property type="molecule type" value="Genomic_DNA"/>
</dbReference>
<sequence>MAAMMNTEVKLFVGNIPFECDVQRLQDIFGQYATITDLFIPHYQDSGRPRGFAMISVTDIDSANLCIENLNNTELDGRTIRVNIAMPKRAQQVGGVGGVGGGDWGGNGMGAGGFNQNSGGMAAPNADVKLFVGNLSFNTTTETIQEYFQQFGTVTDCFLPKDRQTGRPRGFAFVTMPAEEAKVACDTANGVEIEGRVLRVNVAQPKGPWGGGGGGGGGGGYGGGYGRGYGGGGGGGGYGGGGGGYAQQQGGFPAGGYVGGPIGMQGGDVINQF</sequence>
<dbReference type="Proteomes" id="UP001165085">
    <property type="component" value="Unassembled WGS sequence"/>
</dbReference>
<dbReference type="InterPro" id="IPR012677">
    <property type="entry name" value="Nucleotide-bd_a/b_plait_sf"/>
</dbReference>
<dbReference type="AlphaFoldDB" id="A0A9W7AHQ3"/>
<evidence type="ECO:0000313" key="5">
    <source>
        <dbReference type="Proteomes" id="UP001165085"/>
    </source>
</evidence>
<dbReference type="GO" id="GO:0003723">
    <property type="term" value="F:RNA binding"/>
    <property type="evidence" value="ECO:0007669"/>
    <property type="project" value="UniProtKB-UniRule"/>
</dbReference>
<feature type="domain" description="RRM" evidence="3">
    <location>
        <begin position="128"/>
        <end position="205"/>
    </location>
</feature>
<dbReference type="InterPro" id="IPR052462">
    <property type="entry name" value="SLIRP/GR-RBP-like"/>
</dbReference>
<gene>
    <name evidence="4" type="ORF">TrST_g10222</name>
</gene>
<organism evidence="4 5">
    <name type="scientific">Triparma strigata</name>
    <dbReference type="NCBI Taxonomy" id="1606541"/>
    <lineage>
        <taxon>Eukaryota</taxon>
        <taxon>Sar</taxon>
        <taxon>Stramenopiles</taxon>
        <taxon>Ochrophyta</taxon>
        <taxon>Bolidophyceae</taxon>
        <taxon>Parmales</taxon>
        <taxon>Triparmaceae</taxon>
        <taxon>Triparma</taxon>
    </lineage>
</organism>
<feature type="domain" description="RRM" evidence="3">
    <location>
        <begin position="9"/>
        <end position="87"/>
    </location>
</feature>